<dbReference type="SUPFAM" id="SSF53223">
    <property type="entry name" value="Aminoacid dehydrogenase-like, N-terminal domain"/>
    <property type="match status" value="1"/>
</dbReference>
<organism evidence="6 7">
    <name type="scientific">Faecalibacterium langellae</name>
    <dbReference type="NCBI Taxonomy" id="3435293"/>
    <lineage>
        <taxon>Bacteria</taxon>
        <taxon>Bacillati</taxon>
        <taxon>Bacillota</taxon>
        <taxon>Clostridia</taxon>
        <taxon>Eubacteriales</taxon>
        <taxon>Oscillospiraceae</taxon>
        <taxon>Faecalibacterium</taxon>
    </lineage>
</organism>
<dbReference type="InterPro" id="IPR036291">
    <property type="entry name" value="NAD(P)-bd_dom_sf"/>
</dbReference>
<dbReference type="InterPro" id="IPR013708">
    <property type="entry name" value="Shikimate_DH-bd_N"/>
</dbReference>
<feature type="binding site" evidence="3">
    <location>
        <begin position="130"/>
        <end position="134"/>
    </location>
    <ligand>
        <name>NADP(+)</name>
        <dbReference type="ChEBI" id="CHEBI:58349"/>
    </ligand>
</feature>
<feature type="domain" description="SDH C-terminal" evidence="5">
    <location>
        <begin position="254"/>
        <end position="282"/>
    </location>
</feature>
<dbReference type="InterPro" id="IPR046346">
    <property type="entry name" value="Aminoacid_DH-like_N_sf"/>
</dbReference>
<feature type="binding site" evidence="3">
    <location>
        <position position="252"/>
    </location>
    <ligand>
        <name>NADP(+)</name>
        <dbReference type="ChEBI" id="CHEBI:58349"/>
    </ligand>
</feature>
<evidence type="ECO:0000256" key="3">
    <source>
        <dbReference type="HAMAP-Rule" id="MF_00222"/>
    </source>
</evidence>
<dbReference type="InterPro" id="IPR022893">
    <property type="entry name" value="Shikimate_DH_fam"/>
</dbReference>
<comment type="caution">
    <text evidence="6">The sequence shown here is derived from an EMBL/GenBank/DDBJ whole genome shotgun (WGS) entry which is preliminary data.</text>
</comment>
<dbReference type="UniPathway" id="UPA00053">
    <property type="reaction ID" value="UER00087"/>
</dbReference>
<comment type="function">
    <text evidence="3">Involved in the biosynthesis of the chorismate, which leads to the biosynthesis of aromatic amino acids. Catalyzes the reversible NADPH linked reduction of 3-dehydroshikimate (DHSA) to yield shikimate (SA).</text>
</comment>
<feature type="binding site" evidence="3">
    <location>
        <position position="229"/>
    </location>
    <ligand>
        <name>NADP(+)</name>
        <dbReference type="ChEBI" id="CHEBI:58349"/>
    </ligand>
</feature>
<keyword evidence="7" id="KW-1185">Reference proteome</keyword>
<dbReference type="CDD" id="cd01065">
    <property type="entry name" value="NAD_bind_Shikimate_DH"/>
    <property type="match status" value="1"/>
</dbReference>
<protein>
    <recommendedName>
        <fullName evidence="3">Shikimate dehydrogenase (NADP(+))</fullName>
        <shortName evidence="3">SDH</shortName>
        <ecNumber evidence="3">1.1.1.25</ecNumber>
    </recommendedName>
</protein>
<feature type="binding site" evidence="3">
    <location>
        <position position="259"/>
    </location>
    <ligand>
        <name>shikimate</name>
        <dbReference type="ChEBI" id="CHEBI:36208"/>
    </ligand>
</feature>
<dbReference type="Pfam" id="PF18317">
    <property type="entry name" value="SDH_C"/>
    <property type="match status" value="1"/>
</dbReference>
<evidence type="ECO:0000256" key="2">
    <source>
        <dbReference type="ARBA" id="ARBA00023141"/>
    </source>
</evidence>
<keyword evidence="3" id="KW-0560">Oxidoreductase</keyword>
<keyword evidence="3" id="KW-0028">Amino-acid biosynthesis</keyword>
<gene>
    <name evidence="3" type="primary">aroE</name>
    <name evidence="6" type="ORF">CGS46_06565</name>
</gene>
<dbReference type="Gene3D" id="3.40.50.10860">
    <property type="entry name" value="Leucine Dehydrogenase, chain A, domain 1"/>
    <property type="match status" value="1"/>
</dbReference>
<dbReference type="HAMAP" id="MF_00222">
    <property type="entry name" value="Shikimate_DH_AroE"/>
    <property type="match status" value="1"/>
</dbReference>
<feature type="active site" description="Proton acceptor" evidence="3">
    <location>
        <position position="70"/>
    </location>
</feature>
<comment type="subunit">
    <text evidence="3">Homodimer.</text>
</comment>
<dbReference type="Gene3D" id="3.40.50.720">
    <property type="entry name" value="NAD(P)-binding Rossmann-like Domain"/>
    <property type="match status" value="1"/>
</dbReference>
<feature type="domain" description="Shikimate dehydrogenase substrate binding N-terminal" evidence="4">
    <location>
        <begin position="11"/>
        <end position="93"/>
    </location>
</feature>
<evidence type="ECO:0000256" key="1">
    <source>
        <dbReference type="ARBA" id="ARBA00004871"/>
    </source>
</evidence>
<evidence type="ECO:0000313" key="6">
    <source>
        <dbReference type="EMBL" id="PDX58763.1"/>
    </source>
</evidence>
<dbReference type="Pfam" id="PF08501">
    <property type="entry name" value="Shikimate_dh_N"/>
    <property type="match status" value="1"/>
</dbReference>
<dbReference type="EMBL" id="NMTQ01000022">
    <property type="protein sequence ID" value="PDX58763.1"/>
    <property type="molecule type" value="Genomic_DNA"/>
</dbReference>
<accession>A0A2A6ZBL6</accession>
<comment type="pathway">
    <text evidence="1 3">Metabolic intermediate biosynthesis; chorismate biosynthesis; chorismate from D-erythrose 4-phosphate and phosphoenolpyruvate: step 4/7.</text>
</comment>
<dbReference type="SUPFAM" id="SSF51735">
    <property type="entry name" value="NAD(P)-binding Rossmann-fold domains"/>
    <property type="match status" value="1"/>
</dbReference>
<reference evidence="6 7" key="1">
    <citation type="journal article" date="2017" name="Front. Microbiol.">
        <title>New Insights into the Diversity of the Genus Faecalibacterium.</title>
        <authorList>
            <person name="Benevides L."/>
            <person name="Burman S."/>
            <person name="Martin R."/>
            <person name="Robert V."/>
            <person name="Thomas M."/>
            <person name="Miquel S."/>
            <person name="Chain F."/>
            <person name="Sokol H."/>
            <person name="Bermudez-Humaran L.G."/>
            <person name="Morrison M."/>
            <person name="Langella P."/>
            <person name="Azevedo V.A."/>
            <person name="Chatel J.M."/>
            <person name="Soares S."/>
        </authorList>
    </citation>
    <scope>NUCLEOTIDE SEQUENCE [LARGE SCALE GENOMIC DNA]</scope>
    <source>
        <strain evidence="7">CNCM I-4540</strain>
    </source>
</reference>
<dbReference type="PANTHER" id="PTHR21089">
    <property type="entry name" value="SHIKIMATE DEHYDROGENASE"/>
    <property type="match status" value="1"/>
</dbReference>
<dbReference type="GO" id="GO:0004764">
    <property type="term" value="F:shikimate 3-dehydrogenase (NADP+) activity"/>
    <property type="evidence" value="ECO:0007669"/>
    <property type="project" value="UniProtKB-UniRule"/>
</dbReference>
<dbReference type="GO" id="GO:0009073">
    <property type="term" value="P:aromatic amino acid family biosynthetic process"/>
    <property type="evidence" value="ECO:0007669"/>
    <property type="project" value="UniProtKB-KW"/>
</dbReference>
<dbReference type="InterPro" id="IPR041121">
    <property type="entry name" value="SDH_C"/>
</dbReference>
<feature type="binding site" evidence="3">
    <location>
        <position position="82"/>
    </location>
    <ligand>
        <name>NADP(+)</name>
        <dbReference type="ChEBI" id="CHEBI:58349"/>
    </ligand>
</feature>
<comment type="caution">
    <text evidence="3">Lacks conserved residue(s) required for the propagation of feature annotation.</text>
</comment>
<comment type="catalytic activity">
    <reaction evidence="3">
        <text>shikimate + NADP(+) = 3-dehydroshikimate + NADPH + H(+)</text>
        <dbReference type="Rhea" id="RHEA:17737"/>
        <dbReference type="ChEBI" id="CHEBI:15378"/>
        <dbReference type="ChEBI" id="CHEBI:16630"/>
        <dbReference type="ChEBI" id="CHEBI:36208"/>
        <dbReference type="ChEBI" id="CHEBI:57783"/>
        <dbReference type="ChEBI" id="CHEBI:58349"/>
        <dbReference type="EC" id="1.1.1.25"/>
    </reaction>
</comment>
<dbReference type="GO" id="GO:0009423">
    <property type="term" value="P:chorismate biosynthetic process"/>
    <property type="evidence" value="ECO:0007669"/>
    <property type="project" value="UniProtKB-UniRule"/>
</dbReference>
<evidence type="ECO:0000259" key="4">
    <source>
        <dbReference type="Pfam" id="PF08501"/>
    </source>
</evidence>
<dbReference type="PANTHER" id="PTHR21089:SF1">
    <property type="entry name" value="BIFUNCTIONAL 3-DEHYDROQUINATE DEHYDRATASE_SHIKIMATE DEHYDROGENASE, CHLOROPLASTIC"/>
    <property type="match status" value="1"/>
</dbReference>
<dbReference type="Proteomes" id="UP000220752">
    <property type="component" value="Unassembled WGS sequence"/>
</dbReference>
<dbReference type="GO" id="GO:0019632">
    <property type="term" value="P:shikimate metabolic process"/>
    <property type="evidence" value="ECO:0007669"/>
    <property type="project" value="TreeGrafter"/>
</dbReference>
<dbReference type="GO" id="GO:0008652">
    <property type="term" value="P:amino acid biosynthetic process"/>
    <property type="evidence" value="ECO:0007669"/>
    <property type="project" value="UniProtKB-KW"/>
</dbReference>
<dbReference type="AlphaFoldDB" id="A0A2A6ZBL6"/>
<name>A0A2A6ZBL6_9FIRM</name>
<feature type="binding site" evidence="3">
    <location>
        <position position="91"/>
    </location>
    <ligand>
        <name>shikimate</name>
        <dbReference type="ChEBI" id="CHEBI:36208"/>
    </ligand>
</feature>
<comment type="similarity">
    <text evidence="3">Belongs to the shikimate dehydrogenase family.</text>
</comment>
<sequence length="290" mass="31348">MITGKTRYYAILGDPIEQALSPVVHNAAFEALGMDAVMLGCRVTPEELKKAVEGTRALHFEGLAVTMPHKTAIIPLLDEWEEKIDFLGAVNVVTCKNGVYKGYNTDGDGFVQNMKQNGTDPAGKRVFLFGAGGAARGLGYALLESGVSSLTVCNIDEPMAMAMIGPLRKRFPQAELDFVLLGDESISLRCLQSEILINATSMGMNDSPSPHVDMVPWTRLPRSTVCAEIIHKPLETAFVRAARAAGLTTLTGDGMLLYQGIEAFRLMNGCDAPQSAMRAALQARLESEKR</sequence>
<keyword evidence="3" id="KW-0521">NADP</keyword>
<feature type="binding site" evidence="3">
    <location>
        <position position="106"/>
    </location>
    <ligand>
        <name>shikimate</name>
        <dbReference type="ChEBI" id="CHEBI:36208"/>
    </ligand>
</feature>
<feature type="binding site" evidence="3">
    <location>
        <position position="66"/>
    </location>
    <ligand>
        <name>shikimate</name>
        <dbReference type="ChEBI" id="CHEBI:36208"/>
    </ligand>
</feature>
<dbReference type="EC" id="1.1.1.25" evidence="3"/>
<evidence type="ECO:0000313" key="7">
    <source>
        <dbReference type="Proteomes" id="UP000220752"/>
    </source>
</evidence>
<evidence type="ECO:0000259" key="5">
    <source>
        <dbReference type="Pfam" id="PF18317"/>
    </source>
</evidence>
<proteinExistence type="inferred from homology"/>
<keyword evidence="2 3" id="KW-0057">Aromatic amino acid biosynthesis</keyword>